<dbReference type="GO" id="GO:0140359">
    <property type="term" value="F:ABC-type transporter activity"/>
    <property type="evidence" value="ECO:0007669"/>
    <property type="project" value="InterPro"/>
</dbReference>
<accession>A0A5M3YTN3</accession>
<keyword evidence="8 12" id="KW-1133">Transmembrane helix</keyword>
<dbReference type="PANTHER" id="PTHR24223:SF456">
    <property type="entry name" value="MULTIDRUG RESISTANCE-ASSOCIATED PROTEIN LETHAL(2)03659"/>
    <property type="match status" value="1"/>
</dbReference>
<feature type="transmembrane region" description="Helical" evidence="12">
    <location>
        <begin position="109"/>
        <end position="128"/>
    </location>
</feature>
<evidence type="ECO:0000313" key="14">
    <source>
        <dbReference type="Proteomes" id="UP000452235"/>
    </source>
</evidence>
<keyword evidence="9 12" id="KW-0472">Membrane</keyword>
<dbReference type="GO" id="GO:0005524">
    <property type="term" value="F:ATP binding"/>
    <property type="evidence" value="ECO:0007669"/>
    <property type="project" value="UniProtKB-KW"/>
</dbReference>
<evidence type="ECO:0000256" key="12">
    <source>
        <dbReference type="SAM" id="Phobius"/>
    </source>
</evidence>
<dbReference type="Gene3D" id="1.20.1560.10">
    <property type="entry name" value="ABC transporter type 1, transmembrane domain"/>
    <property type="match status" value="2"/>
</dbReference>
<protein>
    <submittedName>
        <fullName evidence="13">ABC transporter</fullName>
    </submittedName>
</protein>
<dbReference type="InterPro" id="IPR036640">
    <property type="entry name" value="ABC1_TM_sf"/>
</dbReference>
<feature type="transmembrane region" description="Helical" evidence="12">
    <location>
        <begin position="1189"/>
        <end position="1211"/>
    </location>
</feature>
<evidence type="ECO:0000256" key="2">
    <source>
        <dbReference type="ARBA" id="ARBA00009726"/>
    </source>
</evidence>
<dbReference type="CDD" id="cd03244">
    <property type="entry name" value="ABCC_MRP_domain2"/>
    <property type="match status" value="1"/>
</dbReference>
<dbReference type="Proteomes" id="UP000452235">
    <property type="component" value="Unassembled WGS sequence"/>
</dbReference>
<feature type="transmembrane region" description="Helical" evidence="12">
    <location>
        <begin position="419"/>
        <end position="438"/>
    </location>
</feature>
<dbReference type="Gene3D" id="3.40.50.300">
    <property type="entry name" value="P-loop containing nucleotide triphosphate hydrolases"/>
    <property type="match status" value="2"/>
</dbReference>
<dbReference type="PROSITE" id="PS50893">
    <property type="entry name" value="ABC_TRANSPORTER_2"/>
    <property type="match status" value="2"/>
</dbReference>
<feature type="transmembrane region" description="Helical" evidence="12">
    <location>
        <begin position="279"/>
        <end position="301"/>
    </location>
</feature>
<dbReference type="OrthoDB" id="6500128at2759"/>
<keyword evidence="5" id="KW-0677">Repeat</keyword>
<feature type="region of interest" description="Disordered" evidence="11">
    <location>
        <begin position="1387"/>
        <end position="1408"/>
    </location>
</feature>
<dbReference type="GO" id="GO:0005737">
    <property type="term" value="C:cytoplasm"/>
    <property type="evidence" value="ECO:0007669"/>
    <property type="project" value="UniProtKB-ARBA"/>
</dbReference>
<evidence type="ECO:0000256" key="5">
    <source>
        <dbReference type="ARBA" id="ARBA00022737"/>
    </source>
</evidence>
<keyword evidence="3" id="KW-0813">Transport</keyword>
<evidence type="ECO:0000256" key="1">
    <source>
        <dbReference type="ARBA" id="ARBA00004141"/>
    </source>
</evidence>
<proteinExistence type="inferred from homology"/>
<evidence type="ECO:0000256" key="4">
    <source>
        <dbReference type="ARBA" id="ARBA00022692"/>
    </source>
</evidence>
<keyword evidence="7" id="KW-0067">ATP-binding</keyword>
<evidence type="ECO:0000256" key="9">
    <source>
        <dbReference type="ARBA" id="ARBA00023136"/>
    </source>
</evidence>
<feature type="transmembrane region" description="Helical" evidence="12">
    <location>
        <begin position="6"/>
        <end position="25"/>
    </location>
</feature>
<evidence type="ECO:0000256" key="7">
    <source>
        <dbReference type="ARBA" id="ARBA00022840"/>
    </source>
</evidence>
<feature type="transmembrane region" description="Helical" evidence="12">
    <location>
        <begin position="984"/>
        <end position="1008"/>
    </location>
</feature>
<name>A0A5M3YTN3_ASPTE</name>
<dbReference type="FunFam" id="1.20.1560.10:FF:000013">
    <property type="entry name" value="ABC transporter C family member 2"/>
    <property type="match status" value="1"/>
</dbReference>
<dbReference type="GO" id="GO:0016887">
    <property type="term" value="F:ATP hydrolysis activity"/>
    <property type="evidence" value="ECO:0007669"/>
    <property type="project" value="InterPro"/>
</dbReference>
<evidence type="ECO:0000313" key="13">
    <source>
        <dbReference type="EMBL" id="GFF12916.1"/>
    </source>
</evidence>
<reference evidence="13 14" key="1">
    <citation type="submission" date="2020-01" db="EMBL/GenBank/DDBJ databases">
        <title>Aspergillus terreus IFO 6365 whole genome shotgun sequence.</title>
        <authorList>
            <person name="Kanamasa S."/>
            <person name="Takahashi H."/>
        </authorList>
    </citation>
    <scope>NUCLEOTIDE SEQUENCE [LARGE SCALE GENOMIC DNA]</scope>
    <source>
        <strain evidence="13 14">IFO 6365</strain>
    </source>
</reference>
<dbReference type="InterPro" id="IPR017871">
    <property type="entry name" value="ABC_transporter-like_CS"/>
</dbReference>
<feature type="transmembrane region" description="Helical" evidence="12">
    <location>
        <begin position="321"/>
        <end position="345"/>
    </location>
</feature>
<feature type="transmembrane region" description="Helical" evidence="12">
    <location>
        <begin position="444"/>
        <end position="461"/>
    </location>
</feature>
<dbReference type="Pfam" id="PF00005">
    <property type="entry name" value="ABC_tran"/>
    <property type="match status" value="2"/>
</dbReference>
<dbReference type="InterPro" id="IPR011527">
    <property type="entry name" value="ABC1_TM_dom"/>
</dbReference>
<comment type="similarity">
    <text evidence="2">Belongs to the ABC transporter superfamily. ABCC family. Conjugate transporter (TC 3.A.1.208) subfamily.</text>
</comment>
<dbReference type="InterPro" id="IPR003439">
    <property type="entry name" value="ABC_transporter-like_ATP-bd"/>
</dbReference>
<comment type="subcellular location">
    <subcellularLocation>
        <location evidence="1">Membrane</location>
        <topology evidence="1">Multi-pass membrane protein</topology>
    </subcellularLocation>
</comment>
<dbReference type="GO" id="GO:0016020">
    <property type="term" value="C:membrane"/>
    <property type="evidence" value="ECO:0007669"/>
    <property type="project" value="UniProtKB-SubCell"/>
</dbReference>
<dbReference type="PANTHER" id="PTHR24223">
    <property type="entry name" value="ATP-BINDING CASSETTE SUB-FAMILY C"/>
    <property type="match status" value="1"/>
</dbReference>
<dbReference type="CDD" id="cd03250">
    <property type="entry name" value="ABCC_MRP_domain1"/>
    <property type="match status" value="1"/>
</dbReference>
<organism evidence="13 14">
    <name type="scientific">Aspergillus terreus</name>
    <dbReference type="NCBI Taxonomy" id="33178"/>
    <lineage>
        <taxon>Eukaryota</taxon>
        <taxon>Fungi</taxon>
        <taxon>Dikarya</taxon>
        <taxon>Ascomycota</taxon>
        <taxon>Pezizomycotina</taxon>
        <taxon>Eurotiomycetes</taxon>
        <taxon>Eurotiomycetidae</taxon>
        <taxon>Eurotiales</taxon>
        <taxon>Aspergillaceae</taxon>
        <taxon>Aspergillus</taxon>
        <taxon>Aspergillus subgen. Circumdati</taxon>
    </lineage>
</organism>
<dbReference type="EMBL" id="BLJY01000002">
    <property type="protein sequence ID" value="GFF12916.1"/>
    <property type="molecule type" value="Genomic_DNA"/>
</dbReference>
<dbReference type="CDD" id="cd18596">
    <property type="entry name" value="ABC_6TM_VMR1_D1_like"/>
    <property type="match status" value="1"/>
</dbReference>
<sequence>MRYNPEIISILTGILGFLLTLVSSFPAARKLRQRWVHETQPMRLETASPRGKPLYQDEDGEATNRSVHQCTDTWQKLLIAILSVTGLELSLALAIVTLQSASSPFVVPFWLEAGGWVILCLQSVAFFTEPSIVDRHILGIYAFGASSVIAIVPCIQVSLLWGAGHSNYMDRASTGLFVSQTVTAALRAVCCILIPRRPHVYHEGQIVDQERTVSLYSRLTYGWANGVLRHAAQSKCLAINDLPKLPFVARAVTLHTRFEQMLGSRKLWKALLMGHFKPLAVQAGLSLVTCILGFGPQVAMYGILKSLENRSIGSGETTPSYVWVIGLGGVLILSLGIESWLWWIIYSQLWIPIYEGLTALVFAKAMRCRDVKHVKQSTSEKARDDEEDEDEEERKSRQSVINLASVDSKRIADFATFNYLIPSCILRLVLAGAFLLHLVGWRSLLAGVSMLLLLMPANAWLTRGYAAAQQELMKATDKRSAAVTEVLQGIRQIKFAALERQWKDRILERRRVELGLLWKTSLYTTGMVSVWVLGPLMLSAASLTVYALYYGELSASVAFTALSVFGNLESAMASLPDLLSKGMEAKVSADRIDKYLATTEKQPHTTDTSGISFEDAAVAWPAEEGTALDREWETDDRFVLRDVTLSFPPKGLSVIAGKTGSGKSLLLASILGEADVLGGSVSVPHAPPLDERYDHRATRENWILDSAIAYVSQNPWMENATIRDNILFGLPYNWSRYRKVVFASGLEKDLKMLPDGELTDIGSNGINLSGGQRWRISFARALYSRAGILVMDDIFSALDAETGRHLYDNALTGELGQDRTRILVTHHVGLCLPRTDYCVLLDNGRMTHAGTVEQLTNTPELADLLQGLSTEIASQDRKVVQDEVRSRRKRSSAPSPTTANNIHIPKKFTQAEKRETGSISIRVYAAYLSRGHSLLSWILTFIAYGLFMALLVGRSWWVSVWTSPPKEVSAVLDRLNQTSVDRDLIFYLSIYIVLSLAACVLGSLRYLAISLASLQSSRQMFEDLLGRVLHAPLRWLDTVPLGRVLNRFTSDVYILDWRLGYDMGHFLYKFLELAGILVAGVLVSPVILIFGLVLIALCYHIARLFVAGVREVKRLESISKSPVMEQFGTSLAGLMTIRAFNKIDVYIRQMYARIDRHAQTAWYLWLFNRWLALRMSIVGALFSTGTAALVVYSPGMSAALAGFAVTFALQYNYAVSMGLRFYADLEMDMTATERVLEYSNIEIEDQDGYEPPAAWPLRGRVEVEDLVVGYAPDLPPVLNGLSFTLEHNQRVGVVGRTGAGKSSLTLALFRFLEARAGRIVVDGLDVSKMNLQALRSRLAIIPQDPVLFSGTVRSNLDPFHEYTDLELYNALERVHLLSFEDTLTLGSQSSHEPLSGSDTLASSASSTAGPTKLPGFFSSLSSPISEGGLNLSQGQRQLLCLARAIVTHPKIMILDEATSAVDMETDALIQRSIRAEFGRNASSLLVIAHRLSTIADFDRILVMDAGRAVEFGSPQDLMRIPGGVFRNLVENSGEKSVVEEMIFGGRQ</sequence>
<feature type="compositionally biased region" description="Low complexity" evidence="11">
    <location>
        <begin position="1394"/>
        <end position="1408"/>
    </location>
</feature>
<dbReference type="InterPro" id="IPR027417">
    <property type="entry name" value="P-loop_NTPase"/>
</dbReference>
<evidence type="ECO:0000256" key="3">
    <source>
        <dbReference type="ARBA" id="ARBA00022448"/>
    </source>
</evidence>
<dbReference type="SMART" id="SM00382">
    <property type="entry name" value="AAA"/>
    <property type="match status" value="2"/>
</dbReference>
<dbReference type="VEuPathDB" id="FungiDB:ATEG_01929"/>
<dbReference type="PROSITE" id="PS00211">
    <property type="entry name" value="ABC_TRANSPORTER_1"/>
    <property type="match status" value="1"/>
</dbReference>
<feature type="transmembrane region" description="Helical" evidence="12">
    <location>
        <begin position="140"/>
        <end position="163"/>
    </location>
</feature>
<feature type="transmembrane region" description="Helical" evidence="12">
    <location>
        <begin position="1162"/>
        <end position="1183"/>
    </location>
</feature>
<evidence type="ECO:0000256" key="10">
    <source>
        <dbReference type="ARBA" id="ARBA00023180"/>
    </source>
</evidence>
<feature type="transmembrane region" description="Helical" evidence="12">
    <location>
        <begin position="77"/>
        <end position="97"/>
    </location>
</feature>
<evidence type="ECO:0000256" key="6">
    <source>
        <dbReference type="ARBA" id="ARBA00022741"/>
    </source>
</evidence>
<keyword evidence="10" id="KW-0325">Glycoprotein</keyword>
<dbReference type="InterPro" id="IPR050173">
    <property type="entry name" value="ABC_transporter_C-like"/>
</dbReference>
<evidence type="ECO:0000256" key="8">
    <source>
        <dbReference type="ARBA" id="ARBA00022989"/>
    </source>
</evidence>
<dbReference type="FunFam" id="3.40.50.300:FF:000825">
    <property type="entry name" value="ABC bile acid transporter"/>
    <property type="match status" value="1"/>
</dbReference>
<feature type="transmembrane region" description="Helical" evidence="12">
    <location>
        <begin position="934"/>
        <end position="957"/>
    </location>
</feature>
<feature type="transmembrane region" description="Helical" evidence="12">
    <location>
        <begin position="175"/>
        <end position="194"/>
    </location>
</feature>
<dbReference type="Pfam" id="PF00664">
    <property type="entry name" value="ABC_membrane"/>
    <property type="match status" value="2"/>
</dbReference>
<dbReference type="CDD" id="cd18604">
    <property type="entry name" value="ABC_6TM_VMR1_D2_like"/>
    <property type="match status" value="1"/>
</dbReference>
<keyword evidence="6" id="KW-0547">Nucleotide-binding</keyword>
<keyword evidence="4 12" id="KW-0812">Transmembrane</keyword>
<dbReference type="PROSITE" id="PS50929">
    <property type="entry name" value="ABC_TM1F"/>
    <property type="match status" value="2"/>
</dbReference>
<keyword evidence="14" id="KW-1185">Reference proteome</keyword>
<comment type="caution">
    <text evidence="13">The sequence shown here is derived from an EMBL/GenBank/DDBJ whole genome shotgun (WGS) entry which is preliminary data.</text>
</comment>
<feature type="transmembrane region" description="Helical" evidence="12">
    <location>
        <begin position="528"/>
        <end position="549"/>
    </location>
</feature>
<dbReference type="SUPFAM" id="SSF90123">
    <property type="entry name" value="ABC transporter transmembrane region"/>
    <property type="match status" value="2"/>
</dbReference>
<evidence type="ECO:0000256" key="11">
    <source>
        <dbReference type="SAM" id="MobiDB-lite"/>
    </source>
</evidence>
<dbReference type="InterPro" id="IPR003593">
    <property type="entry name" value="AAA+_ATPase"/>
</dbReference>
<gene>
    <name evidence="13" type="ORF">ATEIFO6365_0002002600</name>
</gene>
<feature type="transmembrane region" description="Helical" evidence="12">
    <location>
        <begin position="1073"/>
        <end position="1102"/>
    </location>
</feature>
<dbReference type="SUPFAM" id="SSF52540">
    <property type="entry name" value="P-loop containing nucleoside triphosphate hydrolases"/>
    <property type="match status" value="2"/>
</dbReference>